<gene>
    <name evidence="2" type="ORF">CTI12_AA206380</name>
</gene>
<feature type="compositionally biased region" description="Basic and acidic residues" evidence="1">
    <location>
        <begin position="186"/>
        <end position="197"/>
    </location>
</feature>
<feature type="compositionally biased region" description="Basic and acidic residues" evidence="1">
    <location>
        <begin position="36"/>
        <end position="51"/>
    </location>
</feature>
<dbReference type="Proteomes" id="UP000245207">
    <property type="component" value="Unassembled WGS sequence"/>
</dbReference>
<dbReference type="EMBL" id="PKPP01001863">
    <property type="protein sequence ID" value="PWA79382.1"/>
    <property type="molecule type" value="Genomic_DNA"/>
</dbReference>
<name>A0A2U1P0U5_ARTAN</name>
<keyword evidence="3" id="KW-1185">Reference proteome</keyword>
<accession>A0A2U1P0U5</accession>
<dbReference type="AlphaFoldDB" id="A0A2U1P0U5"/>
<dbReference type="OrthoDB" id="1751950at2759"/>
<protein>
    <submittedName>
        <fullName evidence="2">Zinc knuckle CX2CX4HX4C</fullName>
    </submittedName>
</protein>
<sequence>MSPRGRNSKRETKIPSKLLDTDYDGTKVKQNNSKAKGREKGERQSNRNKETIDARVCSENVVVDDKGEDVGCLDRNVGVIVGNRGCLDAVEFPTLNESVKMKRVNGKDIAENQREGNFDDKVNEGLDRNAVSIDDKVIQQECEKQIHHCTVSQASTSVNVQSTETVKTNVDGCTNDVSEQSLPESEPIKCNEKDKSNQNDVQSNGEKDSAKQNKNTKKSYAKVATSNVVNKGISALASRVGKPVIMDAATAIMCQVGVIRGGYARVLVEVQAHKELPTKIDVLYKNSLNEVIGTKIVQVAYCWKPPSCKRCGVFGHNDDSCPKLVDSNNGIKGLGKEVELDGVKEVENRKANRQNGMNNGNNKMQQGNNNAKGYFGNKGNVRKNEKGVFKPKQSSNPRDKCSNKQKENDKERNVNKRNSNQFEVLGNLEEETREILDMEARGIVDVFVNQKRKPTAEEQAKWNEDMLCYFRARWDALVINNKVDCQNNQGCNNEVEDVYTDQSGIGLSMEKNEVIGSDANTLQDC</sequence>
<organism evidence="2 3">
    <name type="scientific">Artemisia annua</name>
    <name type="common">Sweet wormwood</name>
    <dbReference type="NCBI Taxonomy" id="35608"/>
    <lineage>
        <taxon>Eukaryota</taxon>
        <taxon>Viridiplantae</taxon>
        <taxon>Streptophyta</taxon>
        <taxon>Embryophyta</taxon>
        <taxon>Tracheophyta</taxon>
        <taxon>Spermatophyta</taxon>
        <taxon>Magnoliopsida</taxon>
        <taxon>eudicotyledons</taxon>
        <taxon>Gunneridae</taxon>
        <taxon>Pentapetalae</taxon>
        <taxon>asterids</taxon>
        <taxon>campanulids</taxon>
        <taxon>Asterales</taxon>
        <taxon>Asteraceae</taxon>
        <taxon>Asteroideae</taxon>
        <taxon>Anthemideae</taxon>
        <taxon>Artemisiinae</taxon>
        <taxon>Artemisia</taxon>
    </lineage>
</organism>
<dbReference type="InterPro" id="IPR040256">
    <property type="entry name" value="At4g02000-like"/>
</dbReference>
<proteinExistence type="predicted"/>
<reference evidence="2 3" key="1">
    <citation type="journal article" date="2018" name="Mol. Plant">
        <title>The genome of Artemisia annua provides insight into the evolution of Asteraceae family and artemisinin biosynthesis.</title>
        <authorList>
            <person name="Shen Q."/>
            <person name="Zhang L."/>
            <person name="Liao Z."/>
            <person name="Wang S."/>
            <person name="Yan T."/>
            <person name="Shi P."/>
            <person name="Liu M."/>
            <person name="Fu X."/>
            <person name="Pan Q."/>
            <person name="Wang Y."/>
            <person name="Lv Z."/>
            <person name="Lu X."/>
            <person name="Zhang F."/>
            <person name="Jiang W."/>
            <person name="Ma Y."/>
            <person name="Chen M."/>
            <person name="Hao X."/>
            <person name="Li L."/>
            <person name="Tang Y."/>
            <person name="Lv G."/>
            <person name="Zhou Y."/>
            <person name="Sun X."/>
            <person name="Brodelius P.E."/>
            <person name="Rose J.K.C."/>
            <person name="Tang K."/>
        </authorList>
    </citation>
    <scope>NUCLEOTIDE SEQUENCE [LARGE SCALE GENOMIC DNA]</scope>
    <source>
        <strain evidence="3">cv. Huhao1</strain>
        <tissue evidence="2">Leaf</tissue>
    </source>
</reference>
<dbReference type="PANTHER" id="PTHR31286">
    <property type="entry name" value="GLYCINE-RICH CELL WALL STRUCTURAL PROTEIN 1.8-LIKE"/>
    <property type="match status" value="1"/>
</dbReference>
<feature type="region of interest" description="Disordered" evidence="1">
    <location>
        <begin position="348"/>
        <end position="418"/>
    </location>
</feature>
<comment type="caution">
    <text evidence="2">The sequence shown here is derived from an EMBL/GenBank/DDBJ whole genome shotgun (WGS) entry which is preliminary data.</text>
</comment>
<feature type="compositionally biased region" description="Polar residues" evidence="1">
    <location>
        <begin position="170"/>
        <end position="183"/>
    </location>
</feature>
<feature type="compositionally biased region" description="Basic and acidic residues" evidence="1">
    <location>
        <begin position="397"/>
        <end position="414"/>
    </location>
</feature>
<feature type="region of interest" description="Disordered" evidence="1">
    <location>
        <begin position="170"/>
        <end position="219"/>
    </location>
</feature>
<evidence type="ECO:0000313" key="2">
    <source>
        <dbReference type="EMBL" id="PWA79382.1"/>
    </source>
</evidence>
<dbReference type="PANTHER" id="PTHR31286:SF99">
    <property type="entry name" value="DUF4283 DOMAIN-CONTAINING PROTEIN"/>
    <property type="match status" value="1"/>
</dbReference>
<feature type="region of interest" description="Disordered" evidence="1">
    <location>
        <begin position="1"/>
        <end position="51"/>
    </location>
</feature>
<evidence type="ECO:0000313" key="3">
    <source>
        <dbReference type="Proteomes" id="UP000245207"/>
    </source>
</evidence>
<feature type="compositionally biased region" description="Low complexity" evidence="1">
    <location>
        <begin position="353"/>
        <end position="373"/>
    </location>
</feature>
<evidence type="ECO:0000256" key="1">
    <source>
        <dbReference type="SAM" id="MobiDB-lite"/>
    </source>
</evidence>